<feature type="binding site" evidence="1">
    <location>
        <position position="60"/>
    </location>
    <ligand>
        <name>Fe cation</name>
        <dbReference type="ChEBI" id="CHEBI:24875"/>
        <label>1</label>
    </ligand>
</feature>
<feature type="binding site" evidence="1">
    <location>
        <position position="115"/>
    </location>
    <ligand>
        <name>Fe cation</name>
        <dbReference type="ChEBI" id="CHEBI:24875"/>
        <label>2</label>
    </ligand>
</feature>
<reference evidence="2 3" key="1">
    <citation type="submission" date="2024-09" db="EMBL/GenBank/DDBJ databases">
        <title>Floridaenema gen nov. (Aerosakkonemataceae, Aerosakkonematales ord. nov., Cyanobacteria) from benthic tropical and subtropical fresh waters, with the description of four new species.</title>
        <authorList>
            <person name="Moretto J.A."/>
            <person name="Berthold D.E."/>
            <person name="Lefler F.W."/>
            <person name="Huang I.-S."/>
            <person name="Laughinghouse H. IV."/>
        </authorList>
    </citation>
    <scope>NUCLEOTIDE SEQUENCE [LARGE SCALE GENOMIC DNA]</scope>
    <source>
        <strain evidence="2 3">BLCC-F154</strain>
    </source>
</reference>
<dbReference type="Pfam" id="PF11266">
    <property type="entry name" value="Ald_deCOase"/>
    <property type="match status" value="1"/>
</dbReference>
<dbReference type="HAMAP" id="MF_00931">
    <property type="entry name" value="Aldeh_decarbonylase"/>
    <property type="match status" value="1"/>
</dbReference>
<comment type="function">
    <text evidence="1">Catalyzes the decarbonylation of fatty aldehydes to alkanes.</text>
</comment>
<evidence type="ECO:0000313" key="2">
    <source>
        <dbReference type="EMBL" id="MFB2938755.1"/>
    </source>
</evidence>
<keyword evidence="1" id="KW-0408">Iron</keyword>
<sequence length="229" mass="26031">MSQSQVSQGIDYYSDSYRDSFSRINAIAIVGEQEAHDNFICLAELLPADVEELTRLGKIEARHRKSFEACGRNLEVTADLAFAQQFFADLHHIFQKAAADRQTATCLLIQSIVIECFAIAAYKNYIPVADDFARKITEVVVEDEYSHLNFGEVWLKANFAEVKEELKAANRQILPIIWRMLNQVEPDAKVLGIEKQALIEEFIARYSEALKEIGFTTREILQMSIHGLI</sequence>
<dbReference type="CDD" id="cd00657">
    <property type="entry name" value="Ferritin_like"/>
    <property type="match status" value="1"/>
</dbReference>
<comment type="caution">
    <text evidence="2">The sequence shown here is derived from an EMBL/GenBank/DDBJ whole genome shotgun (WGS) entry which is preliminary data.</text>
</comment>
<dbReference type="NCBIfam" id="TIGR04059">
    <property type="entry name" value="Ald_deCOase"/>
    <property type="match status" value="1"/>
</dbReference>
<dbReference type="RefSeq" id="WP_413260232.1">
    <property type="nucleotide sequence ID" value="NZ_JBHFNS010000092.1"/>
</dbReference>
<keyword evidence="1 2" id="KW-0456">Lyase</keyword>
<dbReference type="GO" id="GO:0071771">
    <property type="term" value="F:aldehyde oxygenase (deformylating) activity"/>
    <property type="evidence" value="ECO:0007669"/>
    <property type="project" value="UniProtKB-EC"/>
</dbReference>
<comment type="similarity">
    <text evidence="1">Belongs to the aldehyde decarbonylase family.</text>
</comment>
<dbReference type="EC" id="4.1.99.5" evidence="1"/>
<keyword evidence="1" id="KW-0479">Metal-binding</keyword>
<evidence type="ECO:0000313" key="3">
    <source>
        <dbReference type="Proteomes" id="UP001576776"/>
    </source>
</evidence>
<feature type="binding site" evidence="1">
    <location>
        <position position="63"/>
    </location>
    <ligand>
        <name>Fe cation</name>
        <dbReference type="ChEBI" id="CHEBI:24875"/>
        <label>1</label>
    </ligand>
</feature>
<dbReference type="Proteomes" id="UP001576776">
    <property type="component" value="Unassembled WGS sequence"/>
</dbReference>
<gene>
    <name evidence="2" type="ORF">ACE1B6_26180</name>
</gene>
<dbReference type="SUPFAM" id="SSF47240">
    <property type="entry name" value="Ferritin-like"/>
    <property type="match status" value="1"/>
</dbReference>
<dbReference type="InterPro" id="IPR022612">
    <property type="entry name" value="Ald_deCOase"/>
</dbReference>
<feature type="binding site" evidence="1">
    <location>
        <position position="147"/>
    </location>
    <ligand>
        <name>Fe cation</name>
        <dbReference type="ChEBI" id="CHEBI:24875"/>
        <label>2</label>
    </ligand>
</feature>
<protein>
    <recommendedName>
        <fullName evidence="1">Aldehyde decarbonylase</fullName>
        <shortName evidence="1">AD</shortName>
        <ecNumber evidence="1">4.1.99.5</ecNumber>
    </recommendedName>
    <alternativeName>
        <fullName evidence="1">Fatty aldehyde decarbonylase</fullName>
    </alternativeName>
</protein>
<feature type="binding site" evidence="1">
    <location>
        <position position="60"/>
    </location>
    <ligand>
        <name>Fe cation</name>
        <dbReference type="ChEBI" id="CHEBI:24875"/>
        <label>2</label>
    </ligand>
</feature>
<dbReference type="InterPro" id="IPR009078">
    <property type="entry name" value="Ferritin-like_SF"/>
</dbReference>
<feature type="binding site" evidence="1">
    <location>
        <position position="32"/>
    </location>
    <ligand>
        <name>Fe cation</name>
        <dbReference type="ChEBI" id="CHEBI:24875"/>
        <label>1</label>
    </ligand>
</feature>
<accession>A0ABV4YIV1</accession>
<proteinExistence type="inferred from homology"/>
<keyword evidence="3" id="KW-1185">Reference proteome</keyword>
<dbReference type="Gene3D" id="1.20.1260.10">
    <property type="match status" value="1"/>
</dbReference>
<keyword evidence="1" id="KW-0521">NADP</keyword>
<dbReference type="EMBL" id="JBHFNS010000092">
    <property type="protein sequence ID" value="MFB2938755.1"/>
    <property type="molecule type" value="Genomic_DNA"/>
</dbReference>
<organism evidence="2 3">
    <name type="scientific">Floridaenema fluviatile BLCC-F154</name>
    <dbReference type="NCBI Taxonomy" id="3153640"/>
    <lineage>
        <taxon>Bacteria</taxon>
        <taxon>Bacillati</taxon>
        <taxon>Cyanobacteriota</taxon>
        <taxon>Cyanophyceae</taxon>
        <taxon>Oscillatoriophycideae</taxon>
        <taxon>Aerosakkonematales</taxon>
        <taxon>Aerosakkonemataceae</taxon>
        <taxon>Floridanema</taxon>
        <taxon>Floridanema fluviatile</taxon>
    </lineage>
</organism>
<dbReference type="InterPro" id="IPR012347">
    <property type="entry name" value="Ferritin-like"/>
</dbReference>
<name>A0ABV4YIV1_9CYAN</name>
<comment type="catalytic activity">
    <reaction evidence="1">
        <text>a long-chain fatty aldehyde + 2 NADPH + O2 + H(+) = a long-chain alkane + formate + 2 NADP(+) + H2O</text>
        <dbReference type="Rhea" id="RHEA:21440"/>
        <dbReference type="ChEBI" id="CHEBI:15377"/>
        <dbReference type="ChEBI" id="CHEBI:15378"/>
        <dbReference type="ChEBI" id="CHEBI:15379"/>
        <dbReference type="ChEBI" id="CHEBI:15740"/>
        <dbReference type="ChEBI" id="CHEBI:17176"/>
        <dbReference type="ChEBI" id="CHEBI:57783"/>
        <dbReference type="ChEBI" id="CHEBI:58349"/>
        <dbReference type="ChEBI" id="CHEBI:83563"/>
        <dbReference type="EC" id="4.1.99.5"/>
    </reaction>
</comment>
<evidence type="ECO:0000256" key="1">
    <source>
        <dbReference type="HAMAP-Rule" id="MF_00931"/>
    </source>
</evidence>